<evidence type="ECO:0000256" key="9">
    <source>
        <dbReference type="PIRSR" id="PIRSR605493-1"/>
    </source>
</evidence>
<dbReference type="SUPFAM" id="SSF89562">
    <property type="entry name" value="RraA-like"/>
    <property type="match status" value="1"/>
</dbReference>
<evidence type="ECO:0000256" key="10">
    <source>
        <dbReference type="RuleBase" id="RU004338"/>
    </source>
</evidence>
<dbReference type="GO" id="GO:0051252">
    <property type="term" value="P:regulation of RNA metabolic process"/>
    <property type="evidence" value="ECO:0007669"/>
    <property type="project" value="InterPro"/>
</dbReference>
<evidence type="ECO:0000256" key="2">
    <source>
        <dbReference type="ARBA" id="ARBA00001968"/>
    </source>
</evidence>
<evidence type="ECO:0000256" key="1">
    <source>
        <dbReference type="ARBA" id="ARBA00001342"/>
    </source>
</evidence>
<protein>
    <recommendedName>
        <fullName evidence="10">4-hydroxy-4-methyl-2-oxoglutarate aldolase</fullName>
        <shortName evidence="10">HMG aldolase</shortName>
        <ecNumber evidence="10">4.1.1.112</ecNumber>
        <ecNumber evidence="10">4.1.3.17</ecNumber>
    </recommendedName>
    <alternativeName>
        <fullName evidence="10">Oxaloacetate decarboxylase</fullName>
    </alternativeName>
</protein>
<dbReference type="CDD" id="cd16841">
    <property type="entry name" value="RraA_family"/>
    <property type="match status" value="1"/>
</dbReference>
<organism evidence="11 12">
    <name type="scientific">Aquamicrobium aerolatum DSM 21857</name>
    <dbReference type="NCBI Taxonomy" id="1121003"/>
    <lineage>
        <taxon>Bacteria</taxon>
        <taxon>Pseudomonadati</taxon>
        <taxon>Pseudomonadota</taxon>
        <taxon>Alphaproteobacteria</taxon>
        <taxon>Hyphomicrobiales</taxon>
        <taxon>Phyllobacteriaceae</taxon>
        <taxon>Aerobium</taxon>
    </lineage>
</organism>
<evidence type="ECO:0000256" key="3">
    <source>
        <dbReference type="ARBA" id="ARBA00008621"/>
    </source>
</evidence>
<dbReference type="Proteomes" id="UP000242763">
    <property type="component" value="Unassembled WGS sequence"/>
</dbReference>
<comment type="cofactor">
    <cofactor evidence="9">
        <name>Mg(2+)</name>
        <dbReference type="ChEBI" id="CHEBI:18420"/>
    </cofactor>
</comment>
<dbReference type="OrthoDB" id="9812532at2"/>
<gene>
    <name evidence="11" type="ORF">SAMN03080618_02225</name>
</gene>
<dbReference type="Gene3D" id="3.50.30.40">
    <property type="entry name" value="Ribonuclease E inhibitor RraA/RraA-like"/>
    <property type="match status" value="1"/>
</dbReference>
<dbReference type="GO" id="GO:0047443">
    <property type="term" value="F:4-hydroxy-4-methyl-2-oxoglutarate aldolase activity"/>
    <property type="evidence" value="ECO:0007669"/>
    <property type="project" value="UniProtKB-EC"/>
</dbReference>
<comment type="function">
    <text evidence="7 10">Catalyzes the aldol cleavage of 4-hydroxy-4-methyl-2-oxoglutarate (HMG) into 2 molecules of pyruvate. Also contains a secondary oxaloacetate (OAA) decarboxylase activity due to the common pyruvate enolate transition state formed following C-C bond cleavage in the retro-aldol and decarboxylation reactions.</text>
</comment>
<evidence type="ECO:0000256" key="7">
    <source>
        <dbReference type="ARBA" id="ARBA00025046"/>
    </source>
</evidence>
<feature type="binding site" evidence="9">
    <location>
        <begin position="73"/>
        <end position="76"/>
    </location>
    <ligand>
        <name>substrate</name>
    </ligand>
</feature>
<dbReference type="InterPro" id="IPR010203">
    <property type="entry name" value="RraA"/>
</dbReference>
<dbReference type="EMBL" id="FORF01000011">
    <property type="protein sequence ID" value="SFJ15176.1"/>
    <property type="molecule type" value="Genomic_DNA"/>
</dbReference>
<accession>A0A1I3P2A0</accession>
<dbReference type="STRING" id="1121003.SAMN03080618_02225"/>
<feature type="binding site" evidence="9">
    <location>
        <position position="96"/>
    </location>
    <ligand>
        <name>Mg(2+)</name>
        <dbReference type="ChEBI" id="CHEBI:18420"/>
    </ligand>
</feature>
<dbReference type="GO" id="GO:0008948">
    <property type="term" value="F:oxaloacetate decarboxylase activity"/>
    <property type="evidence" value="ECO:0007669"/>
    <property type="project" value="UniProtKB-EC"/>
</dbReference>
<dbReference type="InterPro" id="IPR005493">
    <property type="entry name" value="RraA/RraA-like"/>
</dbReference>
<dbReference type="EC" id="4.1.3.17" evidence="10"/>
<comment type="catalytic activity">
    <reaction evidence="8 10">
        <text>oxaloacetate + H(+) = pyruvate + CO2</text>
        <dbReference type="Rhea" id="RHEA:15641"/>
        <dbReference type="ChEBI" id="CHEBI:15361"/>
        <dbReference type="ChEBI" id="CHEBI:15378"/>
        <dbReference type="ChEBI" id="CHEBI:16452"/>
        <dbReference type="ChEBI" id="CHEBI:16526"/>
        <dbReference type="EC" id="4.1.1.112"/>
    </reaction>
</comment>
<dbReference type="GO" id="GO:0046872">
    <property type="term" value="F:metal ion binding"/>
    <property type="evidence" value="ECO:0007669"/>
    <property type="project" value="UniProtKB-KW"/>
</dbReference>
<proteinExistence type="inferred from homology"/>
<dbReference type="EC" id="4.1.1.112" evidence="10"/>
<dbReference type="NCBIfam" id="TIGR01935">
    <property type="entry name" value="NOT-MenG"/>
    <property type="match status" value="1"/>
</dbReference>
<keyword evidence="9" id="KW-0460">Magnesium</keyword>
<evidence type="ECO:0000256" key="4">
    <source>
        <dbReference type="ARBA" id="ARBA00011233"/>
    </source>
</evidence>
<dbReference type="NCBIfam" id="NF006875">
    <property type="entry name" value="PRK09372.1"/>
    <property type="match status" value="1"/>
</dbReference>
<keyword evidence="12" id="KW-1185">Reference proteome</keyword>
<dbReference type="AlphaFoldDB" id="A0A1I3P2A0"/>
<evidence type="ECO:0000256" key="6">
    <source>
        <dbReference type="ARBA" id="ARBA00023239"/>
    </source>
</evidence>
<dbReference type="PANTHER" id="PTHR33254">
    <property type="entry name" value="4-HYDROXY-4-METHYL-2-OXOGLUTARATE ALDOLASE 3-RELATED"/>
    <property type="match status" value="1"/>
</dbReference>
<comment type="similarity">
    <text evidence="3 10">Belongs to the class II aldolase/RraA-like family.</text>
</comment>
<evidence type="ECO:0000256" key="5">
    <source>
        <dbReference type="ARBA" id="ARBA00022723"/>
    </source>
</evidence>
<dbReference type="InterPro" id="IPR036704">
    <property type="entry name" value="RraA/RraA-like_sf"/>
</dbReference>
<dbReference type="Pfam" id="PF03737">
    <property type="entry name" value="RraA-like"/>
    <property type="match status" value="1"/>
</dbReference>
<name>A0A1I3P2A0_9HYPH</name>
<evidence type="ECO:0000313" key="11">
    <source>
        <dbReference type="EMBL" id="SFJ15176.1"/>
    </source>
</evidence>
<sequence length="157" mass="16682">MFTTADLIDEDESLPSCALQFRRLGKRARISGRIATVSCFEDNALIKQMLTKPGNNQVLVVDGQASLRCALIGDVIAGLGAANGWSGVIINGAARDADLLDEMDFHVKVLGTNPAKSSKTAKGTVNQPVAFGGVLFQPGHFLYSDNDGILVSERSMT</sequence>
<comment type="cofactor">
    <cofactor evidence="2 10">
        <name>a divalent metal cation</name>
        <dbReference type="ChEBI" id="CHEBI:60240"/>
    </cofactor>
</comment>
<reference evidence="12" key="1">
    <citation type="submission" date="2016-10" db="EMBL/GenBank/DDBJ databases">
        <authorList>
            <person name="Varghese N."/>
            <person name="Submissions S."/>
        </authorList>
    </citation>
    <scope>NUCLEOTIDE SEQUENCE [LARGE SCALE GENOMIC DNA]</scope>
    <source>
        <strain evidence="12">DSM 21857</strain>
    </source>
</reference>
<dbReference type="GO" id="GO:0008428">
    <property type="term" value="F:ribonuclease inhibitor activity"/>
    <property type="evidence" value="ECO:0007669"/>
    <property type="project" value="InterPro"/>
</dbReference>
<evidence type="ECO:0000256" key="8">
    <source>
        <dbReference type="ARBA" id="ARBA00047973"/>
    </source>
</evidence>
<dbReference type="RefSeq" id="WP_091522170.1">
    <property type="nucleotide sequence ID" value="NZ_FORF01000011.1"/>
</dbReference>
<keyword evidence="6 10" id="KW-0456">Lyase</keyword>
<keyword evidence="5 9" id="KW-0479">Metal-binding</keyword>
<evidence type="ECO:0000313" key="12">
    <source>
        <dbReference type="Proteomes" id="UP000242763"/>
    </source>
</evidence>
<dbReference type="PANTHER" id="PTHR33254:SF4">
    <property type="entry name" value="4-HYDROXY-4-METHYL-2-OXOGLUTARATE ALDOLASE 3-RELATED"/>
    <property type="match status" value="1"/>
</dbReference>
<comment type="subunit">
    <text evidence="4 10">Homotrimer.</text>
</comment>
<comment type="catalytic activity">
    <reaction evidence="1 10">
        <text>4-hydroxy-4-methyl-2-oxoglutarate = 2 pyruvate</text>
        <dbReference type="Rhea" id="RHEA:22748"/>
        <dbReference type="ChEBI" id="CHEBI:15361"/>
        <dbReference type="ChEBI" id="CHEBI:58276"/>
        <dbReference type="EC" id="4.1.3.17"/>
    </reaction>
</comment>
<feature type="binding site" evidence="9">
    <location>
        <position position="95"/>
    </location>
    <ligand>
        <name>substrate</name>
    </ligand>
</feature>